<accession>A0ABC8R591</accession>
<sequence>MNREPESADVEIISVESTKLITLFIEGFLGKKGTLNFTSALILSGVPDVTHNVESGELGVIVNGCTLGVAVAAEVRAMLGSRERPSRGSGGAMSTAFREAVELIY</sequence>
<comment type="caution">
    <text evidence="1">The sequence shown here is derived from an EMBL/GenBank/DDBJ whole genome shotgun (WGS) entry which is preliminary data.</text>
</comment>
<dbReference type="AlphaFoldDB" id="A0ABC8R591"/>
<organism evidence="1 2">
    <name type="scientific">Ilex paraguariensis</name>
    <name type="common">yerba mate</name>
    <dbReference type="NCBI Taxonomy" id="185542"/>
    <lineage>
        <taxon>Eukaryota</taxon>
        <taxon>Viridiplantae</taxon>
        <taxon>Streptophyta</taxon>
        <taxon>Embryophyta</taxon>
        <taxon>Tracheophyta</taxon>
        <taxon>Spermatophyta</taxon>
        <taxon>Magnoliopsida</taxon>
        <taxon>eudicotyledons</taxon>
        <taxon>Gunneridae</taxon>
        <taxon>Pentapetalae</taxon>
        <taxon>asterids</taxon>
        <taxon>campanulids</taxon>
        <taxon>Aquifoliales</taxon>
        <taxon>Aquifoliaceae</taxon>
        <taxon>Ilex</taxon>
    </lineage>
</organism>
<evidence type="ECO:0000313" key="1">
    <source>
        <dbReference type="EMBL" id="CAK9139586.1"/>
    </source>
</evidence>
<proteinExistence type="predicted"/>
<name>A0ABC8R591_9AQUA</name>
<reference evidence="1 2" key="1">
    <citation type="submission" date="2024-02" db="EMBL/GenBank/DDBJ databases">
        <authorList>
            <person name="Vignale AGUSTIN F."/>
            <person name="Sosa J E."/>
            <person name="Modenutti C."/>
        </authorList>
    </citation>
    <scope>NUCLEOTIDE SEQUENCE [LARGE SCALE GENOMIC DNA]</scope>
</reference>
<dbReference type="Proteomes" id="UP001642360">
    <property type="component" value="Unassembled WGS sequence"/>
</dbReference>
<gene>
    <name evidence="1" type="ORF">ILEXP_LOCUS6978</name>
</gene>
<protein>
    <submittedName>
        <fullName evidence="1">Uncharacterized protein</fullName>
    </submittedName>
</protein>
<dbReference type="EMBL" id="CAUOFW020000973">
    <property type="protein sequence ID" value="CAK9139586.1"/>
    <property type="molecule type" value="Genomic_DNA"/>
</dbReference>
<keyword evidence="2" id="KW-1185">Reference proteome</keyword>
<evidence type="ECO:0000313" key="2">
    <source>
        <dbReference type="Proteomes" id="UP001642360"/>
    </source>
</evidence>